<keyword evidence="1" id="KW-0812">Transmembrane</keyword>
<evidence type="ECO:0000313" key="2">
    <source>
        <dbReference type="EMBL" id="OGC46426.1"/>
    </source>
</evidence>
<keyword evidence="1" id="KW-0472">Membrane</keyword>
<evidence type="ECO:0000313" key="3">
    <source>
        <dbReference type="Proteomes" id="UP000178615"/>
    </source>
</evidence>
<evidence type="ECO:0000256" key="1">
    <source>
        <dbReference type="SAM" id="Phobius"/>
    </source>
</evidence>
<feature type="transmembrane region" description="Helical" evidence="1">
    <location>
        <begin position="20"/>
        <end position="41"/>
    </location>
</feature>
<comment type="caution">
    <text evidence="2">The sequence shown here is derived from an EMBL/GenBank/DDBJ whole genome shotgun (WGS) entry which is preliminary data.</text>
</comment>
<name>A0A1F4UND8_UNCKA</name>
<keyword evidence="1" id="KW-1133">Transmembrane helix</keyword>
<sequence>MPKLISDLYAKSEQLKGKNLYFVLLLIFIIGLPLGIVIGNFTNKLLIKDETSTTDTNIDNTVPEDGHFEGKVVYVDPKLNPNDEISYALADDNGKQIVLLSAKDQKLLVVEGLHVTVYGTMKKTKDGKQDVLMVEKVIARNK</sequence>
<dbReference type="Proteomes" id="UP000178615">
    <property type="component" value="Unassembled WGS sequence"/>
</dbReference>
<proteinExistence type="predicted"/>
<protein>
    <submittedName>
        <fullName evidence="2">Uncharacterized protein</fullName>
    </submittedName>
</protein>
<reference evidence="2 3" key="1">
    <citation type="journal article" date="2016" name="Nat. Commun.">
        <title>Thousands of microbial genomes shed light on interconnected biogeochemical processes in an aquifer system.</title>
        <authorList>
            <person name="Anantharaman K."/>
            <person name="Brown C.T."/>
            <person name="Hug L.A."/>
            <person name="Sharon I."/>
            <person name="Castelle C.J."/>
            <person name="Probst A.J."/>
            <person name="Thomas B.C."/>
            <person name="Singh A."/>
            <person name="Wilkins M.J."/>
            <person name="Karaoz U."/>
            <person name="Brodie E.L."/>
            <person name="Williams K.H."/>
            <person name="Hubbard S.S."/>
            <person name="Banfield J.F."/>
        </authorList>
    </citation>
    <scope>NUCLEOTIDE SEQUENCE [LARGE SCALE GENOMIC DNA]</scope>
</reference>
<organism evidence="2 3">
    <name type="scientific">candidate division WWE3 bacterium RBG_19FT_COMBO_34_6</name>
    <dbReference type="NCBI Taxonomy" id="1802612"/>
    <lineage>
        <taxon>Bacteria</taxon>
        <taxon>Katanobacteria</taxon>
    </lineage>
</organism>
<dbReference type="EMBL" id="MEUV01000004">
    <property type="protein sequence ID" value="OGC46426.1"/>
    <property type="molecule type" value="Genomic_DNA"/>
</dbReference>
<gene>
    <name evidence="2" type="ORF">A2V49_02740</name>
</gene>
<dbReference type="AlphaFoldDB" id="A0A1F4UND8"/>
<accession>A0A1F4UND8</accession>